<sequence length="194" mass="21590">MSTVHCKMLENQAKNHPLCRVDTTISYNTLRTGFPFVLWSQVDDDQLDLPHREVPDVLLSSTGGGRASSTGKARSPQKDKGFLPSSQRSWCVEINRPSPIRRQPRKPATRHALCLGRSRLFAIALPERIILILPPPSQICLQVGDPWMICIRQGKTRSALSVHTRAASLDMVVSVDGLRVCSAYSQSIVTIYSR</sequence>
<dbReference type="AlphaFoldDB" id="L7J0H6"/>
<feature type="region of interest" description="Disordered" evidence="1">
    <location>
        <begin position="58"/>
        <end position="84"/>
    </location>
</feature>
<proteinExistence type="predicted"/>
<organism>
    <name type="scientific">Pyricularia oryzae (strain P131)</name>
    <name type="common">Rice blast fungus</name>
    <name type="synonym">Magnaporthe oryzae</name>
    <dbReference type="NCBI Taxonomy" id="1143193"/>
    <lineage>
        <taxon>Eukaryota</taxon>
        <taxon>Fungi</taxon>
        <taxon>Dikarya</taxon>
        <taxon>Ascomycota</taxon>
        <taxon>Pezizomycotina</taxon>
        <taxon>Sordariomycetes</taxon>
        <taxon>Sordariomycetidae</taxon>
        <taxon>Magnaporthales</taxon>
        <taxon>Pyriculariaceae</taxon>
        <taxon>Pyricularia</taxon>
    </lineage>
</organism>
<accession>L7J0H6</accession>
<reference evidence="2" key="1">
    <citation type="journal article" date="2012" name="PLoS Genet.">
        <title>Comparative analysis of the genomes of two field isolates of the rice blast fungus Magnaporthe oryzae.</title>
        <authorList>
            <person name="Xue M."/>
            <person name="Yang J."/>
            <person name="Li Z."/>
            <person name="Hu S."/>
            <person name="Yao N."/>
            <person name="Dean R.A."/>
            <person name="Zhao W."/>
            <person name="Shen M."/>
            <person name="Zhang H."/>
            <person name="Li C."/>
            <person name="Liu L."/>
            <person name="Cao L."/>
            <person name="Xu X."/>
            <person name="Xing Y."/>
            <person name="Hsiang T."/>
            <person name="Zhang Z."/>
            <person name="Xu J.R."/>
            <person name="Peng Y.L."/>
        </authorList>
    </citation>
    <scope>NUCLEOTIDE SEQUENCE [LARGE SCALE GENOMIC DNA]</scope>
    <source>
        <strain evidence="2">P131</strain>
    </source>
</reference>
<evidence type="ECO:0000313" key="2">
    <source>
        <dbReference type="EMBL" id="ELQ61339.1"/>
    </source>
</evidence>
<dbReference type="EMBL" id="JH794191">
    <property type="protein sequence ID" value="ELQ61339.1"/>
    <property type="molecule type" value="Genomic_DNA"/>
</dbReference>
<protein>
    <submittedName>
        <fullName evidence="2">Uncharacterized protein</fullName>
    </submittedName>
</protein>
<name>L7J0H6_PYRO1</name>
<evidence type="ECO:0000256" key="1">
    <source>
        <dbReference type="SAM" id="MobiDB-lite"/>
    </source>
</evidence>
<gene>
    <name evidence="2" type="ORF">OOW_P131scaffold01192g53</name>
</gene>